<dbReference type="RefSeq" id="WP_059054971.1">
    <property type="nucleotide sequence ID" value="NZ_LOJF01000010.1"/>
</dbReference>
<feature type="domain" description="HPr" evidence="4">
    <location>
        <begin position="1"/>
        <end position="85"/>
    </location>
</feature>
<dbReference type="InterPro" id="IPR000032">
    <property type="entry name" value="HPr-like"/>
</dbReference>
<proteinExistence type="predicted"/>
<evidence type="ECO:0000256" key="1">
    <source>
        <dbReference type="ARBA" id="ARBA00004496"/>
    </source>
</evidence>
<dbReference type="AlphaFoldDB" id="A0A100YUQ6"/>
<name>A0A100YUQ6_TRASO</name>
<dbReference type="InterPro" id="IPR035895">
    <property type="entry name" value="HPr-like_sf"/>
</dbReference>
<dbReference type="Proteomes" id="UP000054078">
    <property type="component" value="Unassembled WGS sequence"/>
</dbReference>
<dbReference type="Pfam" id="PF00381">
    <property type="entry name" value="PTS-HPr"/>
    <property type="match status" value="1"/>
</dbReference>
<comment type="subcellular location">
    <subcellularLocation>
        <location evidence="1">Cytoplasm</location>
    </subcellularLocation>
</comment>
<dbReference type="PROSITE" id="PS51350">
    <property type="entry name" value="PTS_HPR_DOM"/>
    <property type="match status" value="1"/>
</dbReference>
<evidence type="ECO:0000313" key="5">
    <source>
        <dbReference type="EMBL" id="KUH58040.1"/>
    </source>
</evidence>
<protein>
    <recommendedName>
        <fullName evidence="4">HPr domain-containing protein</fullName>
    </recommendedName>
</protein>
<evidence type="ECO:0000259" key="4">
    <source>
        <dbReference type="PROSITE" id="PS51350"/>
    </source>
</evidence>
<dbReference type="PANTHER" id="PTHR33705">
    <property type="entry name" value="PHOSPHOCARRIER PROTEIN HPR"/>
    <property type="match status" value="1"/>
</dbReference>
<dbReference type="OrthoDB" id="9809047at2"/>
<dbReference type="InterPro" id="IPR050399">
    <property type="entry name" value="HPr"/>
</dbReference>
<comment type="caution">
    <text evidence="5">The sequence shown here is derived from an EMBL/GenBank/DDBJ whole genome shotgun (WGS) entry which is preliminary data.</text>
</comment>
<dbReference type="PRINTS" id="PR00107">
    <property type="entry name" value="PHOSPHOCPHPR"/>
</dbReference>
<organism evidence="5 6">
    <name type="scientific">Tractidigestivibacter scatoligenes</name>
    <name type="common">Olsenella scatoligenes</name>
    <dbReference type="NCBI Taxonomy" id="1299998"/>
    <lineage>
        <taxon>Bacteria</taxon>
        <taxon>Bacillati</taxon>
        <taxon>Actinomycetota</taxon>
        <taxon>Coriobacteriia</taxon>
        <taxon>Coriobacteriales</taxon>
        <taxon>Atopobiaceae</taxon>
        <taxon>Tractidigestivibacter</taxon>
    </lineage>
</organism>
<evidence type="ECO:0000256" key="3">
    <source>
        <dbReference type="ARBA" id="ARBA00022683"/>
    </source>
</evidence>
<dbReference type="Gene3D" id="3.30.1340.10">
    <property type="entry name" value="HPr-like"/>
    <property type="match status" value="1"/>
</dbReference>
<dbReference type="GO" id="GO:0009401">
    <property type="term" value="P:phosphoenolpyruvate-dependent sugar phosphotransferase system"/>
    <property type="evidence" value="ECO:0007669"/>
    <property type="project" value="UniProtKB-KW"/>
</dbReference>
<reference evidence="5 6" key="1">
    <citation type="submission" date="2015-12" db="EMBL/GenBank/DDBJ databases">
        <title>Draft Genome Sequence of Olsenella scatoligenes SK9K4T; a Producer of 3-Methylindole- (skatole) and 4-Methylphenol- (p-cresol) Isolated from Pig Feces.</title>
        <authorList>
            <person name="Li X."/>
            <person name="Borg B."/>
            <person name="Canibe N."/>
        </authorList>
    </citation>
    <scope>NUCLEOTIDE SEQUENCE [LARGE SCALE GENOMIC DNA]</scope>
    <source>
        <strain evidence="5 6">SK9K4</strain>
    </source>
</reference>
<gene>
    <name evidence="5" type="ORF">AUL39_07410</name>
</gene>
<dbReference type="SUPFAM" id="SSF55594">
    <property type="entry name" value="HPr-like"/>
    <property type="match status" value="1"/>
</dbReference>
<dbReference type="PANTHER" id="PTHR33705:SF2">
    <property type="entry name" value="PHOSPHOCARRIER PROTEIN NPR"/>
    <property type="match status" value="1"/>
</dbReference>
<keyword evidence="2" id="KW-0963">Cytoplasm</keyword>
<keyword evidence="6" id="KW-1185">Reference proteome</keyword>
<sequence>MKCLTQRITDPLGLHARLASQISKTASDYQSSVRIVFGGNSAQADDMLGLMALDIREDDLVRIEAEGPDEDMACTAVARVAGMSV</sequence>
<dbReference type="GO" id="GO:0005737">
    <property type="term" value="C:cytoplasm"/>
    <property type="evidence" value="ECO:0007669"/>
    <property type="project" value="UniProtKB-SubCell"/>
</dbReference>
<accession>A0A100YUQ6</accession>
<evidence type="ECO:0000256" key="2">
    <source>
        <dbReference type="ARBA" id="ARBA00022490"/>
    </source>
</evidence>
<dbReference type="NCBIfam" id="TIGR01003">
    <property type="entry name" value="PTS_HPr_family"/>
    <property type="match status" value="1"/>
</dbReference>
<keyword evidence="3" id="KW-0598">Phosphotransferase system</keyword>
<dbReference type="EMBL" id="LOJF01000010">
    <property type="protein sequence ID" value="KUH58040.1"/>
    <property type="molecule type" value="Genomic_DNA"/>
</dbReference>
<dbReference type="STRING" id="1299998.AUL39_07410"/>
<evidence type="ECO:0000313" key="6">
    <source>
        <dbReference type="Proteomes" id="UP000054078"/>
    </source>
</evidence>